<proteinExistence type="predicted"/>
<comment type="caution">
    <text evidence="2">The sequence shown here is derived from an EMBL/GenBank/DDBJ whole genome shotgun (WGS) entry which is preliminary data.</text>
</comment>
<keyword evidence="3" id="KW-1185">Reference proteome</keyword>
<evidence type="ECO:0000313" key="2">
    <source>
        <dbReference type="EMBL" id="KAA0715233.1"/>
    </source>
</evidence>
<dbReference type="EMBL" id="SOYY01000011">
    <property type="protein sequence ID" value="KAA0715233.1"/>
    <property type="molecule type" value="Genomic_DNA"/>
</dbReference>
<protein>
    <submittedName>
        <fullName evidence="2">Uncharacterized protein</fullName>
    </submittedName>
</protein>
<organism evidence="2 3">
    <name type="scientific">Triplophysa tibetana</name>
    <dbReference type="NCBI Taxonomy" id="1572043"/>
    <lineage>
        <taxon>Eukaryota</taxon>
        <taxon>Metazoa</taxon>
        <taxon>Chordata</taxon>
        <taxon>Craniata</taxon>
        <taxon>Vertebrata</taxon>
        <taxon>Euteleostomi</taxon>
        <taxon>Actinopterygii</taxon>
        <taxon>Neopterygii</taxon>
        <taxon>Teleostei</taxon>
        <taxon>Ostariophysi</taxon>
        <taxon>Cypriniformes</taxon>
        <taxon>Nemacheilidae</taxon>
        <taxon>Triplophysa</taxon>
    </lineage>
</organism>
<reference evidence="2 3" key="1">
    <citation type="journal article" date="2019" name="Mol. Ecol. Resour.">
        <title>Chromosome-level genome assembly of Triplophysa tibetana, a fish adapted to the harsh high-altitude environment of the Tibetan Plateau.</title>
        <authorList>
            <person name="Yang X."/>
            <person name="Liu H."/>
            <person name="Ma Z."/>
            <person name="Zou Y."/>
            <person name="Zou M."/>
            <person name="Mao Y."/>
            <person name="Li X."/>
            <person name="Wang H."/>
            <person name="Chen T."/>
            <person name="Wang W."/>
            <person name="Yang R."/>
        </authorList>
    </citation>
    <scope>NUCLEOTIDE SEQUENCE [LARGE SCALE GENOMIC DNA]</scope>
    <source>
        <strain evidence="2">TTIB1903HZAU</strain>
        <tissue evidence="2">Muscle</tissue>
    </source>
</reference>
<dbReference type="Proteomes" id="UP000324632">
    <property type="component" value="Chromosome 11"/>
</dbReference>
<dbReference type="AlphaFoldDB" id="A0A5A9NZV4"/>
<name>A0A5A9NZV4_9TELE</name>
<evidence type="ECO:0000313" key="3">
    <source>
        <dbReference type="Proteomes" id="UP000324632"/>
    </source>
</evidence>
<feature type="compositionally biased region" description="Pro residues" evidence="1">
    <location>
        <begin position="245"/>
        <end position="260"/>
    </location>
</feature>
<feature type="region of interest" description="Disordered" evidence="1">
    <location>
        <begin position="288"/>
        <end position="310"/>
    </location>
</feature>
<sequence>MVHLVKMCPTTNSLIHPEFTGNQFDWARGGIGAKRQLGRLTSIFRSVGGSGVCIDTVGGVTARMSSVSGCVPDVSEIAVGHMRSLAQSCPHTHTRAFPAQYSSTRIQLHRPITEKCRDPIVTLLLPTANDLIPSVDPAHCWILPLLRNSDNYIPFVVLHHIGMGLKGCPERTYLALLEEKKKQLIVSSNLKAGPLFITAAIGKLKRRSMRERQTSLDCNSYERNGEGAHGRARSRCGTRRAQQLVPPPSQPSPPTPPTPTPSLQSLPSPSPLASLKAHFRDDLKLFFPGTMRDASSAAAGRTEQSRSYRT</sequence>
<gene>
    <name evidence="2" type="ORF">E1301_Tti008716</name>
</gene>
<evidence type="ECO:0000256" key="1">
    <source>
        <dbReference type="SAM" id="MobiDB-lite"/>
    </source>
</evidence>
<accession>A0A5A9NZV4</accession>
<feature type="region of interest" description="Disordered" evidence="1">
    <location>
        <begin position="212"/>
        <end position="273"/>
    </location>
</feature>